<evidence type="ECO:0000256" key="2">
    <source>
        <dbReference type="SAM" id="Phobius"/>
    </source>
</evidence>
<keyword evidence="2" id="KW-1133">Transmembrane helix</keyword>
<sequence>MNKLCRTFAEVLSSSSMQKWPLSSIKDTPRSKPEPVDSEPENLEFPVVEFFSVSVLSFFGLFLKVLSLVSVFNNNFRILLSGFNSLLLGFFSPRFNGCRQLVQCLLQLLH</sequence>
<feature type="region of interest" description="Disordered" evidence="1">
    <location>
        <begin position="16"/>
        <end position="40"/>
    </location>
</feature>
<keyword evidence="2" id="KW-0812">Transmembrane</keyword>
<keyword evidence="4" id="KW-1185">Reference proteome</keyword>
<protein>
    <submittedName>
        <fullName evidence="3">Uncharacterized protein</fullName>
    </submittedName>
</protein>
<evidence type="ECO:0000313" key="4">
    <source>
        <dbReference type="Proteomes" id="UP001141806"/>
    </source>
</evidence>
<comment type="caution">
    <text evidence="3">The sequence shown here is derived from an EMBL/GenBank/DDBJ whole genome shotgun (WGS) entry which is preliminary data.</text>
</comment>
<name>A0A9Q0KMH2_9MAGN</name>
<gene>
    <name evidence="3" type="ORF">NE237_006430</name>
</gene>
<proteinExistence type="predicted"/>
<evidence type="ECO:0000313" key="3">
    <source>
        <dbReference type="EMBL" id="KAJ4973256.1"/>
    </source>
</evidence>
<keyword evidence="2" id="KW-0472">Membrane</keyword>
<reference evidence="3" key="1">
    <citation type="journal article" date="2023" name="Plant J.">
        <title>The genome of the king protea, Protea cynaroides.</title>
        <authorList>
            <person name="Chang J."/>
            <person name="Duong T.A."/>
            <person name="Schoeman C."/>
            <person name="Ma X."/>
            <person name="Roodt D."/>
            <person name="Barker N."/>
            <person name="Li Z."/>
            <person name="Van de Peer Y."/>
            <person name="Mizrachi E."/>
        </authorList>
    </citation>
    <scope>NUCLEOTIDE SEQUENCE</scope>
    <source>
        <tissue evidence="3">Young leaves</tissue>
    </source>
</reference>
<feature type="transmembrane region" description="Helical" evidence="2">
    <location>
        <begin position="50"/>
        <end position="72"/>
    </location>
</feature>
<evidence type="ECO:0000256" key="1">
    <source>
        <dbReference type="SAM" id="MobiDB-lite"/>
    </source>
</evidence>
<dbReference type="AlphaFoldDB" id="A0A9Q0KMH2"/>
<dbReference type="EMBL" id="JAMYWD010000004">
    <property type="protein sequence ID" value="KAJ4973256.1"/>
    <property type="molecule type" value="Genomic_DNA"/>
</dbReference>
<organism evidence="3 4">
    <name type="scientific">Protea cynaroides</name>
    <dbReference type="NCBI Taxonomy" id="273540"/>
    <lineage>
        <taxon>Eukaryota</taxon>
        <taxon>Viridiplantae</taxon>
        <taxon>Streptophyta</taxon>
        <taxon>Embryophyta</taxon>
        <taxon>Tracheophyta</taxon>
        <taxon>Spermatophyta</taxon>
        <taxon>Magnoliopsida</taxon>
        <taxon>Proteales</taxon>
        <taxon>Proteaceae</taxon>
        <taxon>Protea</taxon>
    </lineage>
</organism>
<dbReference type="Proteomes" id="UP001141806">
    <property type="component" value="Unassembled WGS sequence"/>
</dbReference>
<accession>A0A9Q0KMH2</accession>